<dbReference type="AlphaFoldDB" id="A0A6C7E909"/>
<name>A0A6C7E909_ILUCY</name>
<keyword evidence="4 9" id="KW-0547">Nucleotide-binding</keyword>
<evidence type="ECO:0000259" key="12">
    <source>
        <dbReference type="PROSITE" id="PS50011"/>
    </source>
</evidence>
<dbReference type="Gene3D" id="3.30.10.20">
    <property type="match status" value="4"/>
</dbReference>
<dbReference type="CDD" id="cd06577">
    <property type="entry name" value="PASTA_pknB"/>
    <property type="match status" value="4"/>
</dbReference>
<dbReference type="SUPFAM" id="SSF56112">
    <property type="entry name" value="Protein kinase-like (PK-like)"/>
    <property type="match status" value="1"/>
</dbReference>
<dbReference type="InterPro" id="IPR011009">
    <property type="entry name" value="Kinase-like_dom_sf"/>
</dbReference>
<dbReference type="PANTHER" id="PTHR43289:SF34">
    <property type="entry name" value="SERINE_THREONINE-PROTEIN KINASE YBDM-RELATED"/>
    <property type="match status" value="1"/>
</dbReference>
<keyword evidence="11" id="KW-0472">Membrane</keyword>
<evidence type="ECO:0000256" key="7">
    <source>
        <dbReference type="ARBA" id="ARBA00047899"/>
    </source>
</evidence>
<keyword evidence="11" id="KW-1133">Transmembrane helix</keyword>
<dbReference type="Pfam" id="PF03793">
    <property type="entry name" value="PASTA"/>
    <property type="match status" value="4"/>
</dbReference>
<dbReference type="RefSeq" id="WP_015439774.1">
    <property type="nucleotide sequence ID" value="NC_020520.1"/>
</dbReference>
<comment type="catalytic activity">
    <reaction evidence="8">
        <text>L-seryl-[protein] + ATP = O-phospho-L-seryl-[protein] + ADP + H(+)</text>
        <dbReference type="Rhea" id="RHEA:17989"/>
        <dbReference type="Rhea" id="RHEA-COMP:9863"/>
        <dbReference type="Rhea" id="RHEA-COMP:11604"/>
        <dbReference type="ChEBI" id="CHEBI:15378"/>
        <dbReference type="ChEBI" id="CHEBI:29999"/>
        <dbReference type="ChEBI" id="CHEBI:30616"/>
        <dbReference type="ChEBI" id="CHEBI:83421"/>
        <dbReference type="ChEBI" id="CHEBI:456216"/>
        <dbReference type="EC" id="2.7.11.1"/>
    </reaction>
</comment>
<dbReference type="PROSITE" id="PS51178">
    <property type="entry name" value="PASTA"/>
    <property type="match status" value="4"/>
</dbReference>
<dbReference type="FunFam" id="3.30.200.20:FF:000035">
    <property type="entry name" value="Serine/threonine protein kinase Stk1"/>
    <property type="match status" value="1"/>
</dbReference>
<accession>A0A6C7E909</accession>
<organism evidence="14 15">
    <name type="scientific">Ilumatobacter coccineus (strain NBRC 103263 / KCTC 29153 / YM16-304)</name>
    <dbReference type="NCBI Taxonomy" id="1313172"/>
    <lineage>
        <taxon>Bacteria</taxon>
        <taxon>Bacillati</taxon>
        <taxon>Actinomycetota</taxon>
        <taxon>Acidimicrobiia</taxon>
        <taxon>Acidimicrobiales</taxon>
        <taxon>Ilumatobacteraceae</taxon>
        <taxon>Ilumatobacter</taxon>
    </lineage>
</organism>
<dbReference type="GO" id="GO:0106310">
    <property type="term" value="F:protein serine kinase activity"/>
    <property type="evidence" value="ECO:0007669"/>
    <property type="project" value="RHEA"/>
</dbReference>
<feature type="domain" description="PASTA" evidence="13">
    <location>
        <begin position="536"/>
        <end position="605"/>
    </location>
</feature>
<dbReference type="PROSITE" id="PS00108">
    <property type="entry name" value="PROTEIN_KINASE_ST"/>
    <property type="match status" value="1"/>
</dbReference>
<dbReference type="Pfam" id="PF00069">
    <property type="entry name" value="Pkinase"/>
    <property type="match status" value="1"/>
</dbReference>
<dbReference type="OrthoDB" id="9762169at2"/>
<evidence type="ECO:0000256" key="11">
    <source>
        <dbReference type="SAM" id="Phobius"/>
    </source>
</evidence>
<dbReference type="InterPro" id="IPR000719">
    <property type="entry name" value="Prot_kinase_dom"/>
</dbReference>
<dbReference type="KEGG" id="aym:YM304_02120"/>
<dbReference type="Proteomes" id="UP000011863">
    <property type="component" value="Chromosome"/>
</dbReference>
<keyword evidence="3 14" id="KW-0808">Transferase</keyword>
<evidence type="ECO:0000256" key="5">
    <source>
        <dbReference type="ARBA" id="ARBA00022777"/>
    </source>
</evidence>
<proteinExistence type="predicted"/>
<dbReference type="PANTHER" id="PTHR43289">
    <property type="entry name" value="MITOGEN-ACTIVATED PROTEIN KINASE KINASE KINASE 20-RELATED"/>
    <property type="match status" value="1"/>
</dbReference>
<evidence type="ECO:0000256" key="4">
    <source>
        <dbReference type="ARBA" id="ARBA00022741"/>
    </source>
</evidence>
<dbReference type="InterPro" id="IPR005543">
    <property type="entry name" value="PASTA_dom"/>
</dbReference>
<evidence type="ECO:0000256" key="3">
    <source>
        <dbReference type="ARBA" id="ARBA00022679"/>
    </source>
</evidence>
<dbReference type="GO" id="GO:0005524">
    <property type="term" value="F:ATP binding"/>
    <property type="evidence" value="ECO:0007669"/>
    <property type="project" value="UniProtKB-UniRule"/>
</dbReference>
<dbReference type="SMART" id="SM00220">
    <property type="entry name" value="S_TKc"/>
    <property type="match status" value="1"/>
</dbReference>
<evidence type="ECO:0000313" key="14">
    <source>
        <dbReference type="EMBL" id="BAN00526.1"/>
    </source>
</evidence>
<dbReference type="EC" id="2.7.11.1" evidence="1"/>
<protein>
    <recommendedName>
        <fullName evidence="1">non-specific serine/threonine protein kinase</fullName>
        <ecNumber evidence="1">2.7.11.1</ecNumber>
    </recommendedName>
</protein>
<keyword evidence="2 14" id="KW-0723">Serine/threonine-protein kinase</keyword>
<dbReference type="GO" id="GO:0004674">
    <property type="term" value="F:protein serine/threonine kinase activity"/>
    <property type="evidence" value="ECO:0007669"/>
    <property type="project" value="UniProtKB-KW"/>
</dbReference>
<gene>
    <name evidence="14" type="ORF">YM304_02120</name>
</gene>
<sequence>MTNQGEATVINDRYEVHKRIGRGGMADVFSARDLLLDRQVAIKVLFPEFATDENFVERFRREAQSAANLSHPNIVNVYDWGKYEGTYFIAMEEVKGRTLADVLKSNRQLTSKQAAEIASEVAAALGFAHEKDVAHRDIKPANILIGSNGQVKVADFGIARAMNAPTEANLTQAGSVMGTATYFSPEQAQGAQPDPRSDLYSLGIVMYEMVAGRAPFTGDNPVSIAYKQVHDLPQPLVQIVADVPKPYEAIVAKLLAKDPKLRYPSAGALRDDLRRFRNDEPVQALVAAVTAKARPNGQAGRGAAATGAVPQSAPPTAVNPLDPAAAATTMNPVHPQASAVPSTGMYEAGYPTGASTEAAYYDAGGSRTGWYALAAFVALVALAIGGVLLFQALSSPEETAEPSQFELADYVGRSREDVVAELTALKLNFETIAEENAAVQVGFVHRTEPPAGEIVLEAQQILVYFNPDPQLRPIPQVVGISLEDAMERIEADGFDVGTITNEQTDSREENTVLASDPEAGTPVKEGTVVDLVVAAPPDSLQIPGFIVGQTQSDAITVLENEPYNFEVTVAEVTSESIPAGQVISIAPGPGALAPKGGPVTITVSIGPPPVTVTAVEGLTAGQATNSLRNAGLEVVIVNQEVRAGSSDDGRVISQDIDAGTQVPRGTTITLTVGRSLEIATTIPPTLPPTTTAPTTTVVTTTAAPTTAAPTTAAPTTAAPTTAAPTTAAPTTAAP</sequence>
<keyword evidence="6 9" id="KW-0067">ATP-binding</keyword>
<keyword evidence="11" id="KW-0812">Transmembrane</keyword>
<evidence type="ECO:0000256" key="6">
    <source>
        <dbReference type="ARBA" id="ARBA00022840"/>
    </source>
</evidence>
<feature type="transmembrane region" description="Helical" evidence="11">
    <location>
        <begin position="370"/>
        <end position="390"/>
    </location>
</feature>
<keyword evidence="15" id="KW-1185">Reference proteome</keyword>
<evidence type="ECO:0000256" key="8">
    <source>
        <dbReference type="ARBA" id="ARBA00048679"/>
    </source>
</evidence>
<dbReference type="CDD" id="cd14014">
    <property type="entry name" value="STKc_PknB_like"/>
    <property type="match status" value="1"/>
</dbReference>
<dbReference type="EMBL" id="AP012057">
    <property type="protein sequence ID" value="BAN00526.1"/>
    <property type="molecule type" value="Genomic_DNA"/>
</dbReference>
<dbReference type="PROSITE" id="PS00107">
    <property type="entry name" value="PROTEIN_KINASE_ATP"/>
    <property type="match status" value="1"/>
</dbReference>
<feature type="region of interest" description="Disordered" evidence="10">
    <location>
        <begin position="702"/>
        <end position="734"/>
    </location>
</feature>
<dbReference type="GO" id="GO:0045717">
    <property type="term" value="P:negative regulation of fatty acid biosynthetic process"/>
    <property type="evidence" value="ECO:0007669"/>
    <property type="project" value="UniProtKB-ARBA"/>
</dbReference>
<feature type="domain" description="PASTA" evidence="13">
    <location>
        <begin position="468"/>
        <end position="535"/>
    </location>
</feature>
<comment type="catalytic activity">
    <reaction evidence="7">
        <text>L-threonyl-[protein] + ATP = O-phospho-L-threonyl-[protein] + ADP + H(+)</text>
        <dbReference type="Rhea" id="RHEA:46608"/>
        <dbReference type="Rhea" id="RHEA-COMP:11060"/>
        <dbReference type="Rhea" id="RHEA-COMP:11605"/>
        <dbReference type="ChEBI" id="CHEBI:15378"/>
        <dbReference type="ChEBI" id="CHEBI:30013"/>
        <dbReference type="ChEBI" id="CHEBI:30616"/>
        <dbReference type="ChEBI" id="CHEBI:61977"/>
        <dbReference type="ChEBI" id="CHEBI:456216"/>
        <dbReference type="EC" id="2.7.11.1"/>
    </reaction>
</comment>
<keyword evidence="5 14" id="KW-0418">Kinase</keyword>
<feature type="binding site" evidence="9">
    <location>
        <position position="43"/>
    </location>
    <ligand>
        <name>ATP</name>
        <dbReference type="ChEBI" id="CHEBI:30616"/>
    </ligand>
</feature>
<dbReference type="NCBIfam" id="NF033483">
    <property type="entry name" value="PknB_PASTA_kin"/>
    <property type="match status" value="1"/>
</dbReference>
<evidence type="ECO:0000256" key="2">
    <source>
        <dbReference type="ARBA" id="ARBA00022527"/>
    </source>
</evidence>
<evidence type="ECO:0000256" key="10">
    <source>
        <dbReference type="SAM" id="MobiDB-lite"/>
    </source>
</evidence>
<evidence type="ECO:0000313" key="15">
    <source>
        <dbReference type="Proteomes" id="UP000011863"/>
    </source>
</evidence>
<feature type="domain" description="Protein kinase" evidence="12">
    <location>
        <begin position="14"/>
        <end position="277"/>
    </location>
</feature>
<feature type="domain" description="PASTA" evidence="13">
    <location>
        <begin position="401"/>
        <end position="467"/>
    </location>
</feature>
<evidence type="ECO:0000256" key="9">
    <source>
        <dbReference type="PROSITE-ProRule" id="PRU10141"/>
    </source>
</evidence>
<evidence type="ECO:0000256" key="1">
    <source>
        <dbReference type="ARBA" id="ARBA00012513"/>
    </source>
</evidence>
<dbReference type="InterPro" id="IPR008271">
    <property type="entry name" value="Ser/Thr_kinase_AS"/>
</dbReference>
<dbReference type="SMART" id="SM00740">
    <property type="entry name" value="PASTA"/>
    <property type="match status" value="4"/>
</dbReference>
<evidence type="ECO:0000259" key="13">
    <source>
        <dbReference type="PROSITE" id="PS51178"/>
    </source>
</evidence>
<dbReference type="PROSITE" id="PS50011">
    <property type="entry name" value="PROTEIN_KINASE_DOM"/>
    <property type="match status" value="1"/>
</dbReference>
<dbReference type="Gene3D" id="1.10.510.10">
    <property type="entry name" value="Transferase(Phosphotransferase) domain 1"/>
    <property type="match status" value="1"/>
</dbReference>
<dbReference type="InterPro" id="IPR017441">
    <property type="entry name" value="Protein_kinase_ATP_BS"/>
</dbReference>
<reference evidence="14 15" key="1">
    <citation type="journal article" date="2013" name="Int. J. Syst. Evol. Microbiol.">
        <title>Ilumatobacter nonamiense sp. nov. and Ilumatobacter coccineum sp. nov., isolated from seashore sand.</title>
        <authorList>
            <person name="Matsumoto A."/>
            <person name="Kasai H."/>
            <person name="Matsuo Y."/>
            <person name="Shizuri Y."/>
            <person name="Ichikawa N."/>
            <person name="Fujita N."/>
            <person name="Omura S."/>
            <person name="Takahashi Y."/>
        </authorList>
    </citation>
    <scope>NUCLEOTIDE SEQUENCE [LARGE SCALE GENOMIC DNA]</scope>
    <source>
        <strain evidence="15">NBRC 103263 / KCTC 29153 / YM16-304</strain>
    </source>
</reference>
<feature type="domain" description="PASTA" evidence="13">
    <location>
        <begin position="606"/>
        <end position="674"/>
    </location>
</feature>
<dbReference type="FunFam" id="1.10.510.10:FF:000021">
    <property type="entry name" value="Serine/threonine protein kinase"/>
    <property type="match status" value="1"/>
</dbReference>
<dbReference type="Gene3D" id="3.30.200.20">
    <property type="entry name" value="Phosphorylase Kinase, domain 1"/>
    <property type="match status" value="1"/>
</dbReference>